<sequence>MFPENGIEPDELTVVSVLKACTHKKDIDPGRLVHCYVIKRSFSFDIFVGNSLIDMYLKCLYATSAFEGFYEMPQKNAVSWNSILSGFVHNECLYVVSAELKRCKWAHGLAIRSGLTTEVAVGTASLDMYSKYGKINLSRRMFDQIPERNIVSWSATIDSYGMDSRAKDAMARVLECL</sequence>
<dbReference type="AlphaFoldDB" id="A0A200PQX2"/>
<keyword evidence="1" id="KW-0677">Repeat</keyword>
<name>A0A200PQX2_MACCD</name>
<reference evidence="2 3" key="1">
    <citation type="journal article" date="2017" name="Mol. Plant">
        <title>The Genome of Medicinal Plant Macleaya cordata Provides New Insights into Benzylisoquinoline Alkaloids Metabolism.</title>
        <authorList>
            <person name="Liu X."/>
            <person name="Liu Y."/>
            <person name="Huang P."/>
            <person name="Ma Y."/>
            <person name="Qing Z."/>
            <person name="Tang Q."/>
            <person name="Cao H."/>
            <person name="Cheng P."/>
            <person name="Zheng Y."/>
            <person name="Yuan Z."/>
            <person name="Zhou Y."/>
            <person name="Liu J."/>
            <person name="Tang Z."/>
            <person name="Zhuo Y."/>
            <person name="Zhang Y."/>
            <person name="Yu L."/>
            <person name="Huang J."/>
            <person name="Yang P."/>
            <person name="Peng Q."/>
            <person name="Zhang J."/>
            <person name="Jiang W."/>
            <person name="Zhang Z."/>
            <person name="Lin K."/>
            <person name="Ro D.K."/>
            <person name="Chen X."/>
            <person name="Xiong X."/>
            <person name="Shang Y."/>
            <person name="Huang S."/>
            <person name="Zeng J."/>
        </authorList>
    </citation>
    <scope>NUCLEOTIDE SEQUENCE [LARGE SCALE GENOMIC DNA]</scope>
    <source>
        <strain evidence="3">cv. BLH2017</strain>
        <tissue evidence="2">Root</tissue>
    </source>
</reference>
<dbReference type="STRING" id="56857.A0A200PQX2"/>
<comment type="caution">
    <text evidence="2">The sequence shown here is derived from an EMBL/GenBank/DDBJ whole genome shotgun (WGS) entry which is preliminary data.</text>
</comment>
<dbReference type="Gene3D" id="1.25.40.10">
    <property type="entry name" value="Tetratricopeptide repeat domain"/>
    <property type="match status" value="2"/>
</dbReference>
<dbReference type="Proteomes" id="UP000195402">
    <property type="component" value="Unassembled WGS sequence"/>
</dbReference>
<organism evidence="2 3">
    <name type="scientific">Macleaya cordata</name>
    <name type="common">Five-seeded plume-poppy</name>
    <name type="synonym">Bocconia cordata</name>
    <dbReference type="NCBI Taxonomy" id="56857"/>
    <lineage>
        <taxon>Eukaryota</taxon>
        <taxon>Viridiplantae</taxon>
        <taxon>Streptophyta</taxon>
        <taxon>Embryophyta</taxon>
        <taxon>Tracheophyta</taxon>
        <taxon>Spermatophyta</taxon>
        <taxon>Magnoliopsida</taxon>
        <taxon>Ranunculales</taxon>
        <taxon>Papaveraceae</taxon>
        <taxon>Papaveroideae</taxon>
        <taxon>Macleaya</taxon>
    </lineage>
</organism>
<gene>
    <name evidence="2" type="ORF">BVC80_9085g20</name>
</gene>
<dbReference type="InterPro" id="IPR011990">
    <property type="entry name" value="TPR-like_helical_dom_sf"/>
</dbReference>
<evidence type="ECO:0000313" key="3">
    <source>
        <dbReference type="Proteomes" id="UP000195402"/>
    </source>
</evidence>
<keyword evidence="3" id="KW-1185">Reference proteome</keyword>
<dbReference type="GO" id="GO:0009451">
    <property type="term" value="P:RNA modification"/>
    <property type="evidence" value="ECO:0007669"/>
    <property type="project" value="InterPro"/>
</dbReference>
<dbReference type="Pfam" id="PF01535">
    <property type="entry name" value="PPR"/>
    <property type="match status" value="1"/>
</dbReference>
<dbReference type="OrthoDB" id="1937707at2759"/>
<dbReference type="GO" id="GO:0003723">
    <property type="term" value="F:RNA binding"/>
    <property type="evidence" value="ECO:0007669"/>
    <property type="project" value="InterPro"/>
</dbReference>
<dbReference type="EMBL" id="MVGT01004289">
    <property type="protein sequence ID" value="OVA00614.1"/>
    <property type="molecule type" value="Genomic_DNA"/>
</dbReference>
<dbReference type="PANTHER" id="PTHR47926">
    <property type="entry name" value="PENTATRICOPEPTIDE REPEAT-CONTAINING PROTEIN"/>
    <property type="match status" value="1"/>
</dbReference>
<dbReference type="InterPro" id="IPR046960">
    <property type="entry name" value="PPR_At4g14850-like_plant"/>
</dbReference>
<protein>
    <submittedName>
        <fullName evidence="2">Pentatricopeptide repeat</fullName>
    </submittedName>
</protein>
<accession>A0A200PQX2</accession>
<evidence type="ECO:0000256" key="1">
    <source>
        <dbReference type="ARBA" id="ARBA00022737"/>
    </source>
</evidence>
<dbReference type="InterPro" id="IPR002885">
    <property type="entry name" value="PPR_rpt"/>
</dbReference>
<proteinExistence type="predicted"/>
<evidence type="ECO:0000313" key="2">
    <source>
        <dbReference type="EMBL" id="OVA00614.1"/>
    </source>
</evidence>
<dbReference type="OMA" id="HEMRRNN"/>
<dbReference type="InParanoid" id="A0A200PQX2"/>